<evidence type="ECO:0000313" key="4">
    <source>
        <dbReference type="EMBL" id="ENZ79080.1"/>
    </source>
</evidence>
<proteinExistence type="predicted"/>
<dbReference type="InterPro" id="IPR009057">
    <property type="entry name" value="Homeodomain-like_sf"/>
</dbReference>
<dbReference type="Gene3D" id="1.10.10.60">
    <property type="entry name" value="Homeodomain-like"/>
    <property type="match status" value="1"/>
</dbReference>
<evidence type="ECO:0000313" key="5">
    <source>
        <dbReference type="Proteomes" id="UP000013280"/>
    </source>
</evidence>
<keyword evidence="2" id="KW-0804">Transcription</keyword>
<dbReference type="InterPro" id="IPR018060">
    <property type="entry name" value="HTH_AraC"/>
</dbReference>
<protein>
    <recommendedName>
        <fullName evidence="3">HTH araC/xylS-type domain-containing protein</fullName>
    </recommendedName>
</protein>
<dbReference type="PANTHER" id="PTHR11019">
    <property type="entry name" value="HTH-TYPE TRANSCRIPTIONAL REGULATOR NIMR"/>
    <property type="match status" value="1"/>
</dbReference>
<sequence length="96" mass="10703" precursor="true">MSRSSFAAHFKARVGMPALEYLTLWRMLIAADRLAKGREKISALAPALGYESESAFGAAFKRVMGFAPRQYIHELRNGVDKRELGFSQLPRSLSAE</sequence>
<dbReference type="SMART" id="SM00342">
    <property type="entry name" value="HTH_ARAC"/>
    <property type="match status" value="1"/>
</dbReference>
<evidence type="ECO:0000259" key="3">
    <source>
        <dbReference type="PROSITE" id="PS01124"/>
    </source>
</evidence>
<accession>R0CRN6</accession>
<feature type="domain" description="HTH araC/xylS-type" evidence="3">
    <location>
        <begin position="1"/>
        <end position="74"/>
    </location>
</feature>
<comment type="caution">
    <text evidence="4">The sequence shown here is derived from an EMBL/GenBank/DDBJ whole genome shotgun (WGS) entry which is preliminary data.</text>
</comment>
<dbReference type="GO" id="GO:0043565">
    <property type="term" value="F:sequence-specific DNA binding"/>
    <property type="evidence" value="ECO:0007669"/>
    <property type="project" value="InterPro"/>
</dbReference>
<dbReference type="GO" id="GO:0003700">
    <property type="term" value="F:DNA-binding transcription factor activity"/>
    <property type="evidence" value="ECO:0007669"/>
    <property type="project" value="InterPro"/>
</dbReference>
<keyword evidence="1" id="KW-0805">Transcription regulation</keyword>
<evidence type="ECO:0000256" key="1">
    <source>
        <dbReference type="ARBA" id="ARBA00023015"/>
    </source>
</evidence>
<dbReference type="PANTHER" id="PTHR11019:SF159">
    <property type="entry name" value="TRANSCRIPTIONAL REGULATOR-RELATED"/>
    <property type="match status" value="1"/>
</dbReference>
<gene>
    <name evidence="4" type="ORF">OR214_00648</name>
</gene>
<dbReference type="PROSITE" id="PS01124">
    <property type="entry name" value="HTH_ARAC_FAMILY_2"/>
    <property type="match status" value="1"/>
</dbReference>
<reference evidence="4 5" key="1">
    <citation type="journal article" date="2013" name="Genome Announc.">
        <title>Draft Genome Sequence for Ralstonia sp. Strain OR214, a Bacterium with Potential for Bioremediation.</title>
        <authorList>
            <person name="Utturkar S.M."/>
            <person name="Bollmann A."/>
            <person name="Brzoska R.M."/>
            <person name="Klingeman D.M."/>
            <person name="Epstein S.E."/>
            <person name="Palumbo A.V."/>
            <person name="Brown S.D."/>
        </authorList>
    </citation>
    <scope>NUCLEOTIDE SEQUENCE [LARGE SCALE GENOMIC DNA]</scope>
    <source>
        <strain evidence="4 5">OR214</strain>
    </source>
</reference>
<dbReference type="Pfam" id="PF12833">
    <property type="entry name" value="HTH_18"/>
    <property type="match status" value="1"/>
</dbReference>
<evidence type="ECO:0000256" key="2">
    <source>
        <dbReference type="ARBA" id="ARBA00023163"/>
    </source>
</evidence>
<name>R0CRN6_RALPI</name>
<dbReference type="Proteomes" id="UP000013280">
    <property type="component" value="Unassembled WGS sequence"/>
</dbReference>
<dbReference type="EMBL" id="APMQ01000002">
    <property type="protein sequence ID" value="ENZ79080.1"/>
    <property type="molecule type" value="Genomic_DNA"/>
</dbReference>
<organism evidence="4 5">
    <name type="scientific">Ralstonia pickettii OR214</name>
    <dbReference type="NCBI Taxonomy" id="1264675"/>
    <lineage>
        <taxon>Bacteria</taxon>
        <taxon>Pseudomonadati</taxon>
        <taxon>Pseudomonadota</taxon>
        <taxon>Betaproteobacteria</taxon>
        <taxon>Burkholderiales</taxon>
        <taxon>Burkholderiaceae</taxon>
        <taxon>Ralstonia</taxon>
    </lineage>
</organism>
<dbReference type="SUPFAM" id="SSF46689">
    <property type="entry name" value="Homeodomain-like"/>
    <property type="match status" value="1"/>
</dbReference>
<dbReference type="AlphaFoldDB" id="R0CRN6"/>